<dbReference type="KEGG" id="xyk:GT347_11220"/>
<dbReference type="Gene3D" id="1.10.260.40">
    <property type="entry name" value="lambda repressor-like DNA-binding domains"/>
    <property type="match status" value="1"/>
</dbReference>
<keyword evidence="3" id="KW-1185">Reference proteome</keyword>
<reference evidence="2 3" key="1">
    <citation type="submission" date="2020-01" db="EMBL/GenBank/DDBJ databases">
        <title>Genome sequencing of strain KACC 21265.</title>
        <authorList>
            <person name="Heo J."/>
            <person name="Kim S.-J."/>
            <person name="Kim J.-S."/>
            <person name="Hong S.-B."/>
            <person name="Kwon S.-W."/>
        </authorList>
    </citation>
    <scope>NUCLEOTIDE SEQUENCE [LARGE SCALE GENOMIC DNA]</scope>
    <source>
        <strain evidence="2 3">KACC 21265</strain>
    </source>
</reference>
<organism evidence="2 3">
    <name type="scientific">Xylophilus rhododendri</name>
    <dbReference type="NCBI Taxonomy" id="2697032"/>
    <lineage>
        <taxon>Bacteria</taxon>
        <taxon>Pseudomonadati</taxon>
        <taxon>Pseudomonadota</taxon>
        <taxon>Betaproteobacteria</taxon>
        <taxon>Burkholderiales</taxon>
        <taxon>Xylophilus</taxon>
    </lineage>
</organism>
<sequence>MSAAVKKIRKGRPVGSKSTDPVIAQAFGQAVVSLRTAAGMSQEALGLAAAVSRSNMSAIENGRTVPNFVGVVKIAAALGCTVQELAGEFERSHKSLTAG</sequence>
<dbReference type="CDD" id="cd00093">
    <property type="entry name" value="HTH_XRE"/>
    <property type="match status" value="1"/>
</dbReference>
<proteinExistence type="predicted"/>
<dbReference type="EMBL" id="CP047650">
    <property type="protein sequence ID" value="QHI98515.1"/>
    <property type="molecule type" value="Genomic_DNA"/>
</dbReference>
<evidence type="ECO:0000313" key="3">
    <source>
        <dbReference type="Proteomes" id="UP000464787"/>
    </source>
</evidence>
<dbReference type="Proteomes" id="UP000464787">
    <property type="component" value="Chromosome"/>
</dbReference>
<feature type="domain" description="HTH cro/C1-type" evidence="1">
    <location>
        <begin position="31"/>
        <end position="85"/>
    </location>
</feature>
<dbReference type="SMART" id="SM00530">
    <property type="entry name" value="HTH_XRE"/>
    <property type="match status" value="1"/>
</dbReference>
<accession>A0A857J6S8</accession>
<dbReference type="AlphaFoldDB" id="A0A857J6S8"/>
<evidence type="ECO:0000313" key="2">
    <source>
        <dbReference type="EMBL" id="QHI98515.1"/>
    </source>
</evidence>
<protein>
    <submittedName>
        <fullName evidence="2">Helix-turn-helix domain-containing protein</fullName>
    </submittedName>
</protein>
<dbReference type="InterPro" id="IPR010982">
    <property type="entry name" value="Lambda_DNA-bd_dom_sf"/>
</dbReference>
<name>A0A857J6S8_9BURK</name>
<dbReference type="SUPFAM" id="SSF47413">
    <property type="entry name" value="lambda repressor-like DNA-binding domains"/>
    <property type="match status" value="1"/>
</dbReference>
<dbReference type="GO" id="GO:0003677">
    <property type="term" value="F:DNA binding"/>
    <property type="evidence" value="ECO:0007669"/>
    <property type="project" value="InterPro"/>
</dbReference>
<dbReference type="PROSITE" id="PS50943">
    <property type="entry name" value="HTH_CROC1"/>
    <property type="match status" value="1"/>
</dbReference>
<dbReference type="Pfam" id="PF13560">
    <property type="entry name" value="HTH_31"/>
    <property type="match status" value="1"/>
</dbReference>
<evidence type="ECO:0000259" key="1">
    <source>
        <dbReference type="PROSITE" id="PS50943"/>
    </source>
</evidence>
<dbReference type="InterPro" id="IPR001387">
    <property type="entry name" value="Cro/C1-type_HTH"/>
</dbReference>
<gene>
    <name evidence="2" type="ORF">GT347_11220</name>
</gene>